<dbReference type="EMBL" id="CP159218">
    <property type="protein sequence ID" value="XCG62328.1"/>
    <property type="molecule type" value="Genomic_DNA"/>
</dbReference>
<evidence type="ECO:0008006" key="2">
    <source>
        <dbReference type="Google" id="ProtNLM"/>
    </source>
</evidence>
<proteinExistence type="predicted"/>
<accession>A0AAU8DLY7</accession>
<gene>
    <name evidence="1" type="ORF">ABLG96_13785</name>
</gene>
<dbReference type="RefSeq" id="WP_353647943.1">
    <property type="nucleotide sequence ID" value="NZ_CP159218.1"/>
</dbReference>
<reference evidence="1" key="1">
    <citation type="submission" date="2024-05" db="EMBL/GenBank/DDBJ databases">
        <authorList>
            <person name="Cai S.Y."/>
            <person name="Jin L.M."/>
            <person name="Li H.R."/>
        </authorList>
    </citation>
    <scope>NUCLEOTIDE SEQUENCE</scope>
    <source>
        <strain evidence="1">A5-74</strain>
    </source>
</reference>
<evidence type="ECO:0000313" key="1">
    <source>
        <dbReference type="EMBL" id="XCG62328.1"/>
    </source>
</evidence>
<name>A0AAU8DLY7_9ACTN</name>
<protein>
    <recommendedName>
        <fullName evidence="2">Helix-turn-helix domain-containing protein</fullName>
    </recommendedName>
</protein>
<organism evidence="1">
    <name type="scientific">Nakamurella sp. A5-74</name>
    <dbReference type="NCBI Taxonomy" id="3158264"/>
    <lineage>
        <taxon>Bacteria</taxon>
        <taxon>Bacillati</taxon>
        <taxon>Actinomycetota</taxon>
        <taxon>Actinomycetes</taxon>
        <taxon>Nakamurellales</taxon>
        <taxon>Nakamurellaceae</taxon>
        <taxon>Nakamurella</taxon>
    </lineage>
</organism>
<dbReference type="AlphaFoldDB" id="A0AAU8DLY7"/>
<sequence length="164" mass="17874">MAGRNPQQKATPRTIAATQKQALAVRLRLEGHSYEQIAQRAGYADRGSAYRAVETGRKAILAEPAEALRDFELDRLDAMLRAANDIRAGAAEAGEPELQLKAIDRLLRIVESRRKLLGLDAPTKTDVTGWDGGVTVVFDQALNPDPNRLTVAVDARTLPIKPPL</sequence>